<evidence type="ECO:0000256" key="1">
    <source>
        <dbReference type="ARBA" id="ARBA00006082"/>
    </source>
</evidence>
<dbReference type="AlphaFoldDB" id="A0A2J8NQ81"/>
<gene>
    <name evidence="2" type="ORF">CK820_G0009056</name>
</gene>
<proteinExistence type="inferred from homology"/>
<dbReference type="InterPro" id="IPR038973">
    <property type="entry name" value="MutL/Mlh/Pms-like"/>
</dbReference>
<accession>A0A2J8NQ81</accession>
<dbReference type="SMR" id="A0A2J8NQ81"/>
<dbReference type="InterPro" id="IPR036890">
    <property type="entry name" value="HATPase_C_sf"/>
</dbReference>
<dbReference type="Gene3D" id="3.30.565.10">
    <property type="entry name" value="Histidine kinase-like ATPase, C-terminal domain"/>
    <property type="match status" value="1"/>
</dbReference>
<organism evidence="2 3">
    <name type="scientific">Pan troglodytes</name>
    <name type="common">Chimpanzee</name>
    <dbReference type="NCBI Taxonomy" id="9598"/>
    <lineage>
        <taxon>Eukaryota</taxon>
        <taxon>Metazoa</taxon>
        <taxon>Chordata</taxon>
        <taxon>Craniata</taxon>
        <taxon>Vertebrata</taxon>
        <taxon>Euteleostomi</taxon>
        <taxon>Mammalia</taxon>
        <taxon>Eutheria</taxon>
        <taxon>Euarchontoglires</taxon>
        <taxon>Primates</taxon>
        <taxon>Haplorrhini</taxon>
        <taxon>Catarrhini</taxon>
        <taxon>Hominidae</taxon>
        <taxon>Pan</taxon>
    </lineage>
</organism>
<dbReference type="GO" id="GO:0140664">
    <property type="term" value="F:ATP-dependent DNA damage sensor activity"/>
    <property type="evidence" value="ECO:0007669"/>
    <property type="project" value="InterPro"/>
</dbReference>
<dbReference type="EMBL" id="NBAG03000225">
    <property type="protein sequence ID" value="PNI73897.1"/>
    <property type="molecule type" value="Genomic_DNA"/>
</dbReference>
<dbReference type="PANTHER" id="PTHR10073">
    <property type="entry name" value="DNA MISMATCH REPAIR PROTEIN MLH, PMS, MUTL"/>
    <property type="match status" value="1"/>
</dbReference>
<dbReference type="Proteomes" id="UP000236370">
    <property type="component" value="Unassembled WGS sequence"/>
</dbReference>
<dbReference type="GO" id="GO:0032300">
    <property type="term" value="C:mismatch repair complex"/>
    <property type="evidence" value="ECO:0007669"/>
    <property type="project" value="InterPro"/>
</dbReference>
<name>A0A2J8NQ81_PANTR</name>
<comment type="caution">
    <text evidence="2">The sequence shown here is derived from an EMBL/GenBank/DDBJ whole genome shotgun (WGS) entry which is preliminary data.</text>
</comment>
<protein>
    <submittedName>
        <fullName evidence="2">MLH1 isoform 5</fullName>
    </submittedName>
</protein>
<sequence length="48" mass="5261">MSFVAGVIRRLDETVVNRIAAGEVIQRPANAIKEMIENWYGGSRAGLT</sequence>
<dbReference type="GO" id="GO:0016887">
    <property type="term" value="F:ATP hydrolysis activity"/>
    <property type="evidence" value="ECO:0007669"/>
    <property type="project" value="InterPro"/>
</dbReference>
<dbReference type="GO" id="GO:0006298">
    <property type="term" value="P:mismatch repair"/>
    <property type="evidence" value="ECO:0007669"/>
    <property type="project" value="InterPro"/>
</dbReference>
<evidence type="ECO:0000313" key="2">
    <source>
        <dbReference type="EMBL" id="PNI73897.1"/>
    </source>
</evidence>
<evidence type="ECO:0000313" key="3">
    <source>
        <dbReference type="Proteomes" id="UP000236370"/>
    </source>
</evidence>
<dbReference type="PANTHER" id="PTHR10073:SF12">
    <property type="entry name" value="DNA MISMATCH REPAIR PROTEIN MLH1"/>
    <property type="match status" value="1"/>
</dbReference>
<comment type="similarity">
    <text evidence="1">Belongs to the DNA mismatch repair MutL/HexB family.</text>
</comment>
<reference evidence="2 3" key="1">
    <citation type="submission" date="2017-12" db="EMBL/GenBank/DDBJ databases">
        <title>High-resolution comparative analysis of great ape genomes.</title>
        <authorList>
            <person name="Pollen A."/>
            <person name="Hastie A."/>
            <person name="Hormozdiari F."/>
            <person name="Dougherty M."/>
            <person name="Liu R."/>
            <person name="Chaisson M."/>
            <person name="Hoppe E."/>
            <person name="Hill C."/>
            <person name="Pang A."/>
            <person name="Hillier L."/>
            <person name="Baker C."/>
            <person name="Armstrong J."/>
            <person name="Shendure J."/>
            <person name="Paten B."/>
            <person name="Wilson R."/>
            <person name="Chao H."/>
            <person name="Schneider V."/>
            <person name="Ventura M."/>
            <person name="Kronenberg Z."/>
            <person name="Murali S."/>
            <person name="Gordon D."/>
            <person name="Cantsilieris S."/>
            <person name="Munson K."/>
            <person name="Nelson B."/>
            <person name="Raja A."/>
            <person name="Underwood J."/>
            <person name="Diekhans M."/>
            <person name="Fiddes I."/>
            <person name="Haussler D."/>
            <person name="Eichler E."/>
        </authorList>
    </citation>
    <scope>NUCLEOTIDE SEQUENCE [LARGE SCALE GENOMIC DNA]</scope>
    <source>
        <strain evidence="2">Yerkes chimp pedigree #C0471</strain>
    </source>
</reference>